<gene>
    <name evidence="1" type="ORF">NARC_70086</name>
</gene>
<comment type="caution">
    <text evidence="1">The sequence shown here is derived from an EMBL/GenBank/DDBJ whole genome shotgun (WGS) entry which is preliminary data.</text>
</comment>
<sequence length="75" mass="9192">MRLTVNIIHFITNINQYFALDKMLYKILMSKRFKNIFYLIYLNEEYISNFCFISCSDVRISFTSWHQHEIICNIK</sequence>
<accession>A0A557SV80</accession>
<proteinExistence type="predicted"/>
<dbReference type="EMBL" id="VOAH01000007">
    <property type="protein sequence ID" value="TVP40508.1"/>
    <property type="molecule type" value="Genomic_DNA"/>
</dbReference>
<protein>
    <submittedName>
        <fullName evidence="1">Uncharacterized protein</fullName>
    </submittedName>
</protein>
<evidence type="ECO:0000313" key="1">
    <source>
        <dbReference type="EMBL" id="TVP40508.1"/>
    </source>
</evidence>
<organism evidence="1 2">
    <name type="scientific">Candidatus Nitrosocosmicus arcticus</name>
    <dbReference type="NCBI Taxonomy" id="2035267"/>
    <lineage>
        <taxon>Archaea</taxon>
        <taxon>Nitrososphaerota</taxon>
        <taxon>Nitrososphaeria</taxon>
        <taxon>Nitrososphaerales</taxon>
        <taxon>Nitrososphaeraceae</taxon>
        <taxon>Candidatus Nitrosocosmicus</taxon>
    </lineage>
</organism>
<name>A0A557SV80_9ARCH</name>
<dbReference type="Proteomes" id="UP000315289">
    <property type="component" value="Unassembled WGS sequence"/>
</dbReference>
<keyword evidence="2" id="KW-1185">Reference proteome</keyword>
<reference evidence="1 2" key="1">
    <citation type="journal article" date="2019" name="Front. Microbiol.">
        <title>Ammonia Oxidation by the Arctic Terrestrial Thaumarchaeote Candidatus Nitrosocosmicus arcticus Is Stimulated by Increasing Temperatures.</title>
        <authorList>
            <person name="Alves R.J.E."/>
            <person name="Kerou M."/>
            <person name="Zappe A."/>
            <person name="Bittner R."/>
            <person name="Abby S.S."/>
            <person name="Schmidt H.A."/>
            <person name="Pfeifer K."/>
            <person name="Schleper C."/>
        </authorList>
    </citation>
    <scope>NUCLEOTIDE SEQUENCE [LARGE SCALE GENOMIC DNA]</scope>
    <source>
        <strain evidence="1 2">Kfb</strain>
    </source>
</reference>
<dbReference type="AlphaFoldDB" id="A0A557SV80"/>
<evidence type="ECO:0000313" key="2">
    <source>
        <dbReference type="Proteomes" id="UP000315289"/>
    </source>
</evidence>